<gene>
    <name evidence="2" type="primary">LOC108080629</name>
</gene>
<dbReference type="CDD" id="cd22971">
    <property type="entry name" value="DD_RIIAD1"/>
    <property type="match status" value="1"/>
</dbReference>
<sequence length="158" mass="18316">MSQKNIPTFSKVWDLGVWNSKDIKHYNTIPGIQKKLRLGNWEYICSHPEIRAIIRVILHQAINAKPEPEDIRKFVADFFNCRRTPLLVPLINTQLKYVKEQLSRGRWSKFDAEMLFMESPSSHSLLSTASEDSNVHPVLTYALVFKKSDECGIEKPPY</sequence>
<dbReference type="AlphaFoldDB" id="A0A6P4J6D6"/>
<reference evidence="2" key="1">
    <citation type="submission" date="2025-08" db="UniProtKB">
        <authorList>
            <consortium name="RefSeq"/>
        </authorList>
    </citation>
    <scope>IDENTIFICATION</scope>
    <source>
        <strain evidence="2">14028-0561.14</strain>
        <tissue evidence="2">Whole fly</tissue>
    </source>
</reference>
<keyword evidence="1" id="KW-1185">Reference proteome</keyword>
<proteinExistence type="predicted"/>
<name>A0A6P4J6D6_DROKI</name>
<dbReference type="GeneID" id="108080629"/>
<dbReference type="InterPro" id="IPR059162">
    <property type="entry name" value="RIIAD1"/>
</dbReference>
<organism evidence="1 2">
    <name type="scientific">Drosophila kikkawai</name>
    <name type="common">Fruit fly</name>
    <dbReference type="NCBI Taxonomy" id="30033"/>
    <lineage>
        <taxon>Eukaryota</taxon>
        <taxon>Metazoa</taxon>
        <taxon>Ecdysozoa</taxon>
        <taxon>Arthropoda</taxon>
        <taxon>Hexapoda</taxon>
        <taxon>Insecta</taxon>
        <taxon>Pterygota</taxon>
        <taxon>Neoptera</taxon>
        <taxon>Endopterygota</taxon>
        <taxon>Diptera</taxon>
        <taxon>Brachycera</taxon>
        <taxon>Muscomorpha</taxon>
        <taxon>Ephydroidea</taxon>
        <taxon>Drosophilidae</taxon>
        <taxon>Drosophila</taxon>
        <taxon>Sophophora</taxon>
    </lineage>
</organism>
<dbReference type="Proteomes" id="UP001652661">
    <property type="component" value="Chromosome 3L"/>
</dbReference>
<dbReference type="OMA" id="GNWEYLC"/>
<protein>
    <submittedName>
        <fullName evidence="2">Uncharacterized protein</fullName>
    </submittedName>
</protein>
<evidence type="ECO:0000313" key="1">
    <source>
        <dbReference type="Proteomes" id="UP001652661"/>
    </source>
</evidence>
<accession>A0A6P4J6D6</accession>
<dbReference type="RefSeq" id="XP_017030941.1">
    <property type="nucleotide sequence ID" value="XM_017175452.3"/>
</dbReference>
<dbReference type="OrthoDB" id="10249338at2759"/>
<evidence type="ECO:0000313" key="2">
    <source>
        <dbReference type="RefSeq" id="XP_017030941.1"/>
    </source>
</evidence>